<dbReference type="Proteomes" id="UP000095283">
    <property type="component" value="Unplaced"/>
</dbReference>
<proteinExistence type="predicted"/>
<reference evidence="3" key="1">
    <citation type="submission" date="2016-11" db="UniProtKB">
        <authorList>
            <consortium name="WormBaseParasite"/>
        </authorList>
    </citation>
    <scope>IDENTIFICATION</scope>
</reference>
<protein>
    <submittedName>
        <fullName evidence="3">Uncharacterized protein</fullName>
    </submittedName>
</protein>
<sequence>MSNKDKAENSARDENDKENHEMEEGQNKKENIKDVKDENSVVEHLCMMEGE</sequence>
<evidence type="ECO:0000256" key="1">
    <source>
        <dbReference type="SAM" id="MobiDB-lite"/>
    </source>
</evidence>
<dbReference type="WBParaSite" id="Hba_10375">
    <property type="protein sequence ID" value="Hba_10375"/>
    <property type="gene ID" value="Hba_10375"/>
</dbReference>
<dbReference type="AlphaFoldDB" id="A0A1I7WYW6"/>
<keyword evidence="2" id="KW-1185">Reference proteome</keyword>
<evidence type="ECO:0000313" key="3">
    <source>
        <dbReference type="WBParaSite" id="Hba_10375"/>
    </source>
</evidence>
<organism evidence="2 3">
    <name type="scientific">Heterorhabditis bacteriophora</name>
    <name type="common">Entomopathogenic nematode worm</name>
    <dbReference type="NCBI Taxonomy" id="37862"/>
    <lineage>
        <taxon>Eukaryota</taxon>
        <taxon>Metazoa</taxon>
        <taxon>Ecdysozoa</taxon>
        <taxon>Nematoda</taxon>
        <taxon>Chromadorea</taxon>
        <taxon>Rhabditida</taxon>
        <taxon>Rhabditina</taxon>
        <taxon>Rhabditomorpha</taxon>
        <taxon>Strongyloidea</taxon>
        <taxon>Heterorhabditidae</taxon>
        <taxon>Heterorhabditis</taxon>
    </lineage>
</organism>
<evidence type="ECO:0000313" key="2">
    <source>
        <dbReference type="Proteomes" id="UP000095283"/>
    </source>
</evidence>
<name>A0A1I7WYW6_HETBA</name>
<feature type="region of interest" description="Disordered" evidence="1">
    <location>
        <begin position="1"/>
        <end position="40"/>
    </location>
</feature>
<accession>A0A1I7WYW6</accession>